<dbReference type="InterPro" id="IPR000390">
    <property type="entry name" value="Small_drug/metabolite_transptr"/>
</dbReference>
<evidence type="ECO:0000256" key="9">
    <source>
        <dbReference type="ARBA" id="ARBA00022989"/>
    </source>
</evidence>
<feature type="transmembrane region" description="Helical" evidence="12">
    <location>
        <begin position="100"/>
        <end position="119"/>
    </location>
</feature>
<dbReference type="GO" id="GO:0022857">
    <property type="term" value="F:transmembrane transporter activity"/>
    <property type="evidence" value="ECO:0007669"/>
    <property type="project" value="InterPro"/>
</dbReference>
<protein>
    <submittedName>
        <fullName evidence="14">Multidrug transporter</fullName>
    </submittedName>
</protein>
<evidence type="ECO:0000256" key="2">
    <source>
        <dbReference type="ARBA" id="ARBA00007362"/>
    </source>
</evidence>
<keyword evidence="15" id="KW-1185">Reference proteome</keyword>
<evidence type="ECO:0000256" key="7">
    <source>
        <dbReference type="ARBA" id="ARBA00022692"/>
    </source>
</evidence>
<evidence type="ECO:0000313" key="14">
    <source>
        <dbReference type="EMBL" id="OFI49341.1"/>
    </source>
</evidence>
<keyword evidence="8" id="KW-0448">Lipopolysaccharide biosynthesis</keyword>
<keyword evidence="7 12" id="KW-0812">Transmembrane</keyword>
<accession>A0A1E8GM65</accession>
<keyword evidence="3" id="KW-1003">Cell membrane</keyword>
<dbReference type="InterPro" id="IPR000620">
    <property type="entry name" value="EamA_dom"/>
</dbReference>
<gene>
    <name evidence="14" type="ORF">BG261_01800</name>
</gene>
<evidence type="ECO:0000256" key="6">
    <source>
        <dbReference type="ARBA" id="ARBA00022556"/>
    </source>
</evidence>
<reference evidence="15" key="1">
    <citation type="submission" date="2016-09" db="EMBL/GenBank/DDBJ databases">
        <title>Draft genome sequence of a novel species of the family Streptococcaceae isolated from flowers.</title>
        <authorList>
            <person name="Chuah L.-O."/>
            <person name="Yap K.-P."/>
            <person name="Thong K.L."/>
            <person name="Liong M.T."/>
            <person name="Ahmad R."/>
            <person name="Rusul G."/>
        </authorList>
    </citation>
    <scope>NUCLEOTIDE SEQUENCE [LARGE SCALE GENOMIC DNA]</scope>
    <source>
        <strain evidence="15">DF1</strain>
    </source>
</reference>
<keyword evidence="5" id="KW-0997">Cell inner membrane</keyword>
<comment type="similarity">
    <text evidence="2">Belongs to the EamA transporter family.</text>
</comment>
<evidence type="ECO:0000256" key="5">
    <source>
        <dbReference type="ARBA" id="ARBA00022519"/>
    </source>
</evidence>
<dbReference type="Pfam" id="PF00892">
    <property type="entry name" value="EamA"/>
    <property type="match status" value="1"/>
</dbReference>
<dbReference type="PANTHER" id="PTHR30561">
    <property type="entry name" value="SMR FAMILY PROTON-DEPENDENT DRUG EFFLUX TRANSPORTER SUGE"/>
    <property type="match status" value="1"/>
</dbReference>
<keyword evidence="9 12" id="KW-1133">Transmembrane helix</keyword>
<feature type="transmembrane region" description="Helical" evidence="12">
    <location>
        <begin position="37"/>
        <end position="57"/>
    </location>
</feature>
<keyword evidence="11 12" id="KW-0472">Membrane</keyword>
<dbReference type="PANTHER" id="PTHR30561:SF9">
    <property type="entry name" value="4-AMINO-4-DEOXY-L-ARABINOSE-PHOSPHOUNDECAPRENOL FLIPPASE SUBUNIT ARNF-RELATED"/>
    <property type="match status" value="1"/>
</dbReference>
<dbReference type="InterPro" id="IPR037185">
    <property type="entry name" value="EmrE-like"/>
</dbReference>
<name>A0A1E8GM65_9LACT</name>
<feature type="domain" description="EamA" evidence="13">
    <location>
        <begin position="46"/>
        <end position="113"/>
    </location>
</feature>
<keyword evidence="4" id="KW-0444">Lipid biosynthesis</keyword>
<dbReference type="Proteomes" id="UP000178622">
    <property type="component" value="Unassembled WGS sequence"/>
</dbReference>
<evidence type="ECO:0000256" key="4">
    <source>
        <dbReference type="ARBA" id="ARBA00022516"/>
    </source>
</evidence>
<evidence type="ECO:0000313" key="15">
    <source>
        <dbReference type="Proteomes" id="UP000178622"/>
    </source>
</evidence>
<keyword evidence="10" id="KW-0443">Lipid metabolism</keyword>
<evidence type="ECO:0000256" key="12">
    <source>
        <dbReference type="SAM" id="Phobius"/>
    </source>
</evidence>
<evidence type="ECO:0000256" key="11">
    <source>
        <dbReference type="ARBA" id="ARBA00023136"/>
    </source>
</evidence>
<sequence>MENFFAIAFWLLVSTLSGSIGAIYLKKAMNKMPSFTLKNIATSVDFYIGAFLYILSAQTNIQLYKHLDYSIGFPMTSIGYIWTILISYFVFKEKITKEKILAIILIVIGIAFLGSAGGVS</sequence>
<evidence type="ECO:0000256" key="1">
    <source>
        <dbReference type="ARBA" id="ARBA00004651"/>
    </source>
</evidence>
<proteinExistence type="inferred from homology"/>
<dbReference type="GO" id="GO:0009103">
    <property type="term" value="P:lipopolysaccharide biosynthetic process"/>
    <property type="evidence" value="ECO:0007669"/>
    <property type="project" value="UniProtKB-KW"/>
</dbReference>
<feature type="transmembrane region" description="Helical" evidence="12">
    <location>
        <begin position="69"/>
        <end position="91"/>
    </location>
</feature>
<evidence type="ECO:0000256" key="8">
    <source>
        <dbReference type="ARBA" id="ARBA00022985"/>
    </source>
</evidence>
<evidence type="ECO:0000256" key="3">
    <source>
        <dbReference type="ARBA" id="ARBA00022475"/>
    </source>
</evidence>
<organism evidence="14 15">
    <name type="scientific">Floricoccus tropicus</name>
    <dbReference type="NCBI Taxonomy" id="1859473"/>
    <lineage>
        <taxon>Bacteria</taxon>
        <taxon>Bacillati</taxon>
        <taxon>Bacillota</taxon>
        <taxon>Bacilli</taxon>
        <taxon>Lactobacillales</taxon>
        <taxon>Streptococcaceae</taxon>
        <taxon>Floricoccus</taxon>
    </lineage>
</organism>
<comment type="caution">
    <text evidence="14">The sequence shown here is derived from an EMBL/GenBank/DDBJ whole genome shotgun (WGS) entry which is preliminary data.</text>
</comment>
<dbReference type="GO" id="GO:0005886">
    <property type="term" value="C:plasma membrane"/>
    <property type="evidence" value="ECO:0007669"/>
    <property type="project" value="UniProtKB-SubCell"/>
</dbReference>
<dbReference type="Gene3D" id="1.10.3730.20">
    <property type="match status" value="1"/>
</dbReference>
<dbReference type="SUPFAM" id="SSF103481">
    <property type="entry name" value="Multidrug resistance efflux transporter EmrE"/>
    <property type="match status" value="1"/>
</dbReference>
<dbReference type="OrthoDB" id="129711at2"/>
<comment type="subcellular location">
    <subcellularLocation>
        <location evidence="1">Cell membrane</location>
        <topology evidence="1">Multi-pass membrane protein</topology>
    </subcellularLocation>
</comment>
<dbReference type="EMBL" id="MKIR01000012">
    <property type="protein sequence ID" value="OFI49341.1"/>
    <property type="molecule type" value="Genomic_DNA"/>
</dbReference>
<feature type="transmembrane region" description="Helical" evidence="12">
    <location>
        <begin position="6"/>
        <end position="25"/>
    </location>
</feature>
<dbReference type="AlphaFoldDB" id="A0A1E8GM65"/>
<evidence type="ECO:0000259" key="13">
    <source>
        <dbReference type="Pfam" id="PF00892"/>
    </source>
</evidence>
<keyword evidence="6" id="KW-0441">Lipid A biosynthesis</keyword>
<dbReference type="STRING" id="1859473.BG261_01800"/>
<evidence type="ECO:0000256" key="10">
    <source>
        <dbReference type="ARBA" id="ARBA00023098"/>
    </source>
</evidence>
<dbReference type="RefSeq" id="WP_070791865.1">
    <property type="nucleotide sequence ID" value="NZ_MKIR01000012.1"/>
</dbReference>